<dbReference type="CDD" id="cd03109">
    <property type="entry name" value="DTBS"/>
    <property type="match status" value="1"/>
</dbReference>
<dbReference type="UniPathway" id="UPA00078">
    <property type="reaction ID" value="UER00161"/>
</dbReference>
<dbReference type="GO" id="GO:0000287">
    <property type="term" value="F:magnesium ion binding"/>
    <property type="evidence" value="ECO:0007669"/>
    <property type="project" value="UniProtKB-UniRule"/>
</dbReference>
<dbReference type="STRING" id="679936.Sulac_1576"/>
<comment type="cofactor">
    <cofactor evidence="9">
        <name>Mg(2+)</name>
        <dbReference type="ChEBI" id="CHEBI:18420"/>
    </cofactor>
</comment>
<dbReference type="GO" id="GO:0005829">
    <property type="term" value="C:cytosol"/>
    <property type="evidence" value="ECO:0007669"/>
    <property type="project" value="TreeGrafter"/>
</dbReference>
<keyword evidence="7 9" id="KW-0460">Magnesium</keyword>
<comment type="caution">
    <text evidence="9">Lacks conserved residue(s) required for the propagation of feature annotation.</text>
</comment>
<dbReference type="GO" id="GO:0004141">
    <property type="term" value="F:dethiobiotin synthase activity"/>
    <property type="evidence" value="ECO:0007669"/>
    <property type="project" value="UniProtKB-UniRule"/>
</dbReference>
<dbReference type="InterPro" id="IPR004472">
    <property type="entry name" value="DTB_synth_BioD"/>
</dbReference>
<comment type="subcellular location">
    <subcellularLocation>
        <location evidence="9">Cytoplasm</location>
    </subcellularLocation>
</comment>
<dbReference type="PANTHER" id="PTHR43210:SF2">
    <property type="entry name" value="ATP-DEPENDENT DETHIOBIOTIN SYNTHETASE BIOD 2"/>
    <property type="match status" value="1"/>
</dbReference>
<protein>
    <recommendedName>
        <fullName evidence="9">ATP-dependent dethiobiotin synthetase BioD</fullName>
        <ecNumber evidence="9">6.3.3.3</ecNumber>
    </recommendedName>
    <alternativeName>
        <fullName evidence="9">DTB synthetase</fullName>
        <shortName evidence="9">DTBS</shortName>
    </alternativeName>
    <alternativeName>
        <fullName evidence="9">Dethiobiotin synthase</fullName>
    </alternativeName>
</protein>
<feature type="active site" evidence="9">
    <location>
        <position position="39"/>
    </location>
</feature>
<feature type="binding site" evidence="9">
    <location>
        <begin position="14"/>
        <end position="19"/>
    </location>
    <ligand>
        <name>ATP</name>
        <dbReference type="ChEBI" id="CHEBI:30616"/>
    </ligand>
</feature>
<feature type="binding site" evidence="9">
    <location>
        <position position="18"/>
    </location>
    <ligand>
        <name>Mg(2+)</name>
        <dbReference type="ChEBI" id="CHEBI:18420"/>
    </ligand>
</feature>
<dbReference type="PATRIC" id="fig|679936.5.peg.1643"/>
<dbReference type="Proteomes" id="UP000005439">
    <property type="component" value="Chromosome"/>
</dbReference>
<comment type="similarity">
    <text evidence="9">Belongs to the dethiobiotin synthetase family.</text>
</comment>
<proteinExistence type="inferred from homology"/>
<reference evidence="10 11" key="2">
    <citation type="journal article" date="2012" name="Stand. Genomic Sci.">
        <title>Complete genome sequence of the moderately thermophilic mineral-sulfide-oxidizing firmicute Sulfobacillus acidophilus type strain (NAL(T)).</title>
        <authorList>
            <person name="Anderson I."/>
            <person name="Chertkov O."/>
            <person name="Chen A."/>
            <person name="Saunders E."/>
            <person name="Lapidus A."/>
            <person name="Nolan M."/>
            <person name="Lucas S."/>
            <person name="Hammon N."/>
            <person name="Deshpande S."/>
            <person name="Cheng J.F."/>
            <person name="Han C."/>
            <person name="Tapia R."/>
            <person name="Goodwin L.A."/>
            <person name="Pitluck S."/>
            <person name="Liolios K."/>
            <person name="Pagani I."/>
            <person name="Ivanova N."/>
            <person name="Mikhailova N."/>
            <person name="Pati A."/>
            <person name="Palaniappan K."/>
            <person name="Land M."/>
            <person name="Pan C."/>
            <person name="Rohde M."/>
            <person name="Pukall R."/>
            <person name="Goker M."/>
            <person name="Detter J.C."/>
            <person name="Woyke T."/>
            <person name="Bristow J."/>
            <person name="Eisen J.A."/>
            <person name="Markowitz V."/>
            <person name="Hugenholtz P."/>
            <person name="Kyrpides N.C."/>
            <person name="Klenk H.P."/>
            <person name="Mavromatis K."/>
        </authorList>
    </citation>
    <scope>NUCLEOTIDE SEQUENCE [LARGE SCALE GENOMIC DNA]</scope>
    <source>
        <strain evidence="11">ATCC 700253 / DSM 10332 / NAL</strain>
    </source>
</reference>
<keyword evidence="6 9" id="KW-0067">ATP-binding</keyword>
<comment type="function">
    <text evidence="9">Catalyzes a mechanistically unusual reaction, the ATP-dependent insertion of CO2 between the N7 and N8 nitrogen atoms of 7,8-diaminopelargonic acid (DAPA, also called 7,8-diammoniononanoate) to form a ureido ring.</text>
</comment>
<dbReference type="PANTHER" id="PTHR43210">
    <property type="entry name" value="DETHIOBIOTIN SYNTHETASE"/>
    <property type="match status" value="1"/>
</dbReference>
<keyword evidence="1 9" id="KW-0963">Cytoplasm</keyword>
<evidence type="ECO:0000256" key="2">
    <source>
        <dbReference type="ARBA" id="ARBA00022598"/>
    </source>
</evidence>
<feature type="binding site" evidence="9">
    <location>
        <begin position="116"/>
        <end position="119"/>
    </location>
    <ligand>
        <name>ATP</name>
        <dbReference type="ChEBI" id="CHEBI:30616"/>
    </ligand>
</feature>
<dbReference type="NCBIfam" id="TIGR00347">
    <property type="entry name" value="bioD"/>
    <property type="match status" value="1"/>
</dbReference>
<sequence length="241" mass="25975">MTIPGLFVTGTDTGVGKTVVTAALCHILNRLGWSYGVMKPIETGWDGTTGDWPPDAGRLVEISGYTGDPEDVLPIFFEQPAAPLMAARWTGQTVDVDRLDRAWERQRRRHDFVLVEGAGGLAVPITEDLDMAGLARRWGLPLVVVARAALGTINHTVLTVAYARAKGIPVAGIVVNQFVPDPADPTRPDNAGMIEELTQVPVWAVLPHFRDPDAPAVGEALAASPGFRRWLTGLLQESRKG</sequence>
<comment type="catalytic activity">
    <reaction evidence="8">
        <text>(7R,8S)-8-amino-7-(carboxyamino)nonanoate + ATP = (4R,5S)-dethiobiotin + ADP + phosphate + H(+)</text>
        <dbReference type="Rhea" id="RHEA:63684"/>
        <dbReference type="ChEBI" id="CHEBI:15378"/>
        <dbReference type="ChEBI" id="CHEBI:30616"/>
        <dbReference type="ChEBI" id="CHEBI:43474"/>
        <dbReference type="ChEBI" id="CHEBI:149470"/>
        <dbReference type="ChEBI" id="CHEBI:149473"/>
        <dbReference type="ChEBI" id="CHEBI:456216"/>
    </reaction>
</comment>
<keyword evidence="11" id="KW-1185">Reference proteome</keyword>
<feature type="binding site" evidence="9">
    <location>
        <position position="116"/>
    </location>
    <ligand>
        <name>Mg(2+)</name>
        <dbReference type="ChEBI" id="CHEBI:18420"/>
    </ligand>
</feature>
<dbReference type="GO" id="GO:0005524">
    <property type="term" value="F:ATP binding"/>
    <property type="evidence" value="ECO:0007669"/>
    <property type="project" value="UniProtKB-UniRule"/>
</dbReference>
<keyword evidence="2 9" id="KW-0436">Ligase</keyword>
<dbReference type="SUPFAM" id="SSF52540">
    <property type="entry name" value="P-loop containing nucleoside triphosphate hydrolases"/>
    <property type="match status" value="1"/>
</dbReference>
<feature type="binding site" evidence="9">
    <location>
        <position position="55"/>
    </location>
    <ligand>
        <name>Mg(2+)</name>
        <dbReference type="ChEBI" id="CHEBI:18420"/>
    </ligand>
</feature>
<comment type="pathway">
    <text evidence="9">Cofactor biosynthesis; biotin biosynthesis; biotin from 7,8-diaminononanoate: step 1/2.</text>
</comment>
<evidence type="ECO:0000256" key="5">
    <source>
        <dbReference type="ARBA" id="ARBA00022756"/>
    </source>
</evidence>
<evidence type="ECO:0000256" key="3">
    <source>
        <dbReference type="ARBA" id="ARBA00022723"/>
    </source>
</evidence>
<comment type="subunit">
    <text evidence="9">Homodimer.</text>
</comment>
<keyword evidence="5 9" id="KW-0093">Biotin biosynthesis</keyword>
<keyword evidence="4 9" id="KW-0547">Nucleotide-binding</keyword>
<evidence type="ECO:0000256" key="7">
    <source>
        <dbReference type="ARBA" id="ARBA00022842"/>
    </source>
</evidence>
<organism evidence="10 11">
    <name type="scientific">Sulfobacillus acidophilus (strain ATCC 700253 / DSM 10332 / NAL)</name>
    <dbReference type="NCBI Taxonomy" id="679936"/>
    <lineage>
        <taxon>Bacteria</taxon>
        <taxon>Bacillati</taxon>
        <taxon>Bacillota</taxon>
        <taxon>Clostridia</taxon>
        <taxon>Eubacteriales</taxon>
        <taxon>Clostridiales Family XVII. Incertae Sedis</taxon>
        <taxon>Sulfobacillus</taxon>
    </lineage>
</organism>
<dbReference type="EC" id="6.3.3.3" evidence="9"/>
<dbReference type="Gene3D" id="3.40.50.300">
    <property type="entry name" value="P-loop containing nucleotide triphosphate hydrolases"/>
    <property type="match status" value="1"/>
</dbReference>
<dbReference type="GO" id="GO:0009102">
    <property type="term" value="P:biotin biosynthetic process"/>
    <property type="evidence" value="ECO:0007669"/>
    <property type="project" value="UniProtKB-UniRule"/>
</dbReference>
<accession>G8TYA9</accession>
<dbReference type="AlphaFoldDB" id="G8TYA9"/>
<feature type="binding site" evidence="9">
    <location>
        <begin position="176"/>
        <end position="177"/>
    </location>
    <ligand>
        <name>ATP</name>
        <dbReference type="ChEBI" id="CHEBI:30616"/>
    </ligand>
</feature>
<evidence type="ECO:0000256" key="8">
    <source>
        <dbReference type="ARBA" id="ARBA00047386"/>
    </source>
</evidence>
<dbReference type="HOGENOM" id="CLU_072551_3_0_9"/>
<comment type="catalytic activity">
    <reaction evidence="9">
        <text>(7R,8S)-7,8-diammoniononanoate + CO2 + ATP = (4R,5S)-dethiobiotin + ADP + phosphate + 3 H(+)</text>
        <dbReference type="Rhea" id="RHEA:15805"/>
        <dbReference type="ChEBI" id="CHEBI:15378"/>
        <dbReference type="ChEBI" id="CHEBI:16526"/>
        <dbReference type="ChEBI" id="CHEBI:30616"/>
        <dbReference type="ChEBI" id="CHEBI:43474"/>
        <dbReference type="ChEBI" id="CHEBI:149469"/>
        <dbReference type="ChEBI" id="CHEBI:149473"/>
        <dbReference type="ChEBI" id="CHEBI:456216"/>
        <dbReference type="EC" id="6.3.3.3"/>
    </reaction>
</comment>
<keyword evidence="3 9" id="KW-0479">Metal-binding</keyword>
<name>G8TYA9_SULAD</name>
<evidence type="ECO:0000256" key="4">
    <source>
        <dbReference type="ARBA" id="ARBA00022741"/>
    </source>
</evidence>
<evidence type="ECO:0000313" key="10">
    <source>
        <dbReference type="EMBL" id="AEW05073.1"/>
    </source>
</evidence>
<dbReference type="KEGG" id="sap:Sulac_1576"/>
<feature type="binding site" evidence="9">
    <location>
        <position position="43"/>
    </location>
    <ligand>
        <name>substrate</name>
    </ligand>
</feature>
<evidence type="ECO:0000256" key="6">
    <source>
        <dbReference type="ARBA" id="ARBA00022840"/>
    </source>
</evidence>
<dbReference type="EMBL" id="CP003179">
    <property type="protein sequence ID" value="AEW05073.1"/>
    <property type="molecule type" value="Genomic_DNA"/>
</dbReference>
<dbReference type="HAMAP" id="MF_00336">
    <property type="entry name" value="BioD"/>
    <property type="match status" value="1"/>
</dbReference>
<evidence type="ECO:0000313" key="11">
    <source>
        <dbReference type="Proteomes" id="UP000005439"/>
    </source>
</evidence>
<dbReference type="InterPro" id="IPR027417">
    <property type="entry name" value="P-loop_NTPase"/>
</dbReference>
<dbReference type="Pfam" id="PF13500">
    <property type="entry name" value="AAA_26"/>
    <property type="match status" value="1"/>
</dbReference>
<feature type="binding site" evidence="9">
    <location>
        <position position="55"/>
    </location>
    <ligand>
        <name>ATP</name>
        <dbReference type="ChEBI" id="CHEBI:30616"/>
    </ligand>
</feature>
<evidence type="ECO:0000256" key="9">
    <source>
        <dbReference type="HAMAP-Rule" id="MF_00336"/>
    </source>
</evidence>
<dbReference type="PIRSF" id="PIRSF006755">
    <property type="entry name" value="DTB_synth"/>
    <property type="match status" value="1"/>
</dbReference>
<evidence type="ECO:0000256" key="1">
    <source>
        <dbReference type="ARBA" id="ARBA00022490"/>
    </source>
</evidence>
<gene>
    <name evidence="9" type="primary">bioD</name>
    <name evidence="10" type="ordered locus">Sulac_1576</name>
</gene>
<reference evidence="11" key="1">
    <citation type="submission" date="2011-12" db="EMBL/GenBank/DDBJ databases">
        <title>The complete genome of chromosome of Sulfobacillus acidophilus DSM 10332.</title>
        <authorList>
            <person name="Lucas S."/>
            <person name="Han J."/>
            <person name="Lapidus A."/>
            <person name="Bruce D."/>
            <person name="Goodwin L."/>
            <person name="Pitluck S."/>
            <person name="Peters L."/>
            <person name="Kyrpides N."/>
            <person name="Mavromatis K."/>
            <person name="Ivanova N."/>
            <person name="Mikhailova N."/>
            <person name="Chertkov O."/>
            <person name="Saunders E."/>
            <person name="Detter J.C."/>
            <person name="Tapia R."/>
            <person name="Han C."/>
            <person name="Land M."/>
            <person name="Hauser L."/>
            <person name="Markowitz V."/>
            <person name="Cheng J.-F."/>
            <person name="Hugenholtz P."/>
            <person name="Woyke T."/>
            <person name="Wu D."/>
            <person name="Pukall R."/>
            <person name="Gehrich-Schroeter G."/>
            <person name="Schneider S."/>
            <person name="Klenk H.-P."/>
            <person name="Eisen J.A."/>
        </authorList>
    </citation>
    <scope>NUCLEOTIDE SEQUENCE [LARGE SCALE GENOMIC DNA]</scope>
    <source>
        <strain evidence="11">ATCC 700253 / DSM 10332 / NAL</strain>
    </source>
</reference>